<evidence type="ECO:0000313" key="2">
    <source>
        <dbReference type="Proteomes" id="UP000239430"/>
    </source>
</evidence>
<organism evidence="1 2">
    <name type="scientific">Neomoorella stamsii</name>
    <dbReference type="NCBI Taxonomy" id="1266720"/>
    <lineage>
        <taxon>Bacteria</taxon>
        <taxon>Bacillati</taxon>
        <taxon>Bacillota</taxon>
        <taxon>Clostridia</taxon>
        <taxon>Neomoorellales</taxon>
        <taxon>Neomoorellaceae</taxon>
        <taxon>Neomoorella</taxon>
    </lineage>
</organism>
<dbReference type="Proteomes" id="UP000239430">
    <property type="component" value="Unassembled WGS sequence"/>
</dbReference>
<evidence type="ECO:0000313" key="1">
    <source>
        <dbReference type="EMBL" id="PRR69633.1"/>
    </source>
</evidence>
<keyword evidence="2" id="KW-1185">Reference proteome</keyword>
<comment type="caution">
    <text evidence="1">The sequence shown here is derived from an EMBL/GenBank/DDBJ whole genome shotgun (WGS) entry which is preliminary data.</text>
</comment>
<sequence>MAPQTFDIDMSLGLTPDEMEHILNHPVVIAAARKTLQNPDLREEAARLSEEVIQGIRGYQVPAVIFGLIDALSTFVANIDHQVKANRNKPSRFKVIMQA</sequence>
<accession>A0A9X7P510</accession>
<dbReference type="AlphaFoldDB" id="A0A9X7P510"/>
<dbReference type="RefSeq" id="WP_054936987.1">
    <property type="nucleotide sequence ID" value="NZ_PVXL01000072.1"/>
</dbReference>
<dbReference type="EMBL" id="PVXL01000072">
    <property type="protein sequence ID" value="PRR69633.1"/>
    <property type="molecule type" value="Genomic_DNA"/>
</dbReference>
<name>A0A9X7P510_9FIRM</name>
<gene>
    <name evidence="1" type="ORF">MOST_30550</name>
</gene>
<protein>
    <submittedName>
        <fullName evidence="1">Uncharacterized protein</fullName>
    </submittedName>
</protein>
<proteinExistence type="predicted"/>
<reference evidence="1 2" key="1">
    <citation type="submission" date="2018-03" db="EMBL/GenBank/DDBJ databases">
        <title>Genome sequence of Moorella stamsii DSM 26217.</title>
        <authorList>
            <person name="Poehlein A."/>
            <person name="Daniel R."/>
        </authorList>
    </citation>
    <scope>NUCLEOTIDE SEQUENCE [LARGE SCALE GENOMIC DNA]</scope>
    <source>
        <strain evidence="2">DSM 26217</strain>
    </source>
</reference>